<dbReference type="Gene3D" id="2.130.10.10">
    <property type="entry name" value="YVTN repeat-like/Quinoprotein amine dehydrogenase"/>
    <property type="match status" value="3"/>
</dbReference>
<evidence type="ECO:0000313" key="5">
    <source>
        <dbReference type="Proteomes" id="UP000739538"/>
    </source>
</evidence>
<sequence length="391" mass="39774">MNKQVWTTTAAGLLAFGAMVGCQSADTLSPVPDGEASTTAFGDAVSIAPGLGSVFTATNSSSGNEIIQYARTMDGSIAEVARVSTGGVGTGGGLGNQSGISLSPNGQWLFAVNAGSDDVSVFRVRRGQLELMDTEPSGGTQPISVTAHGSVVYVLNAGVPNNIQGFHLSSSGDLMPIAGSERMLSGDDVGPAQVSFSPNGDYLVVTEKGTNSITTYTVGNDGQASMPNVQASNGMTPFGFSFSDQGILYVSEAFGGADNASAVSSYEIHAGGDLSVVDGSVATDQTAACWLIVTRNGRYAYTTNTGSGSLTGYRVHPSGDLDRLDKDGRTGDAGEGSRPIDVAQSRSGKYLYVLEGGTHTLGIFEVGNDGSLESLGEISGLPDGTNGMAAL</sequence>
<feature type="signal peptide" evidence="3">
    <location>
        <begin position="1"/>
        <end position="24"/>
    </location>
</feature>
<dbReference type="Pfam" id="PF10282">
    <property type="entry name" value="Lactonase"/>
    <property type="match status" value="2"/>
</dbReference>
<gene>
    <name evidence="4" type="ORF">KDA27_09200</name>
</gene>
<reference evidence="4" key="1">
    <citation type="submission" date="2020-04" db="EMBL/GenBank/DDBJ databases">
        <authorList>
            <person name="Zhang T."/>
        </authorList>
    </citation>
    <scope>NUCLEOTIDE SEQUENCE</scope>
    <source>
        <strain evidence="4">HKST-UBA02</strain>
    </source>
</reference>
<evidence type="ECO:0000256" key="1">
    <source>
        <dbReference type="ARBA" id="ARBA00005564"/>
    </source>
</evidence>
<dbReference type="InterPro" id="IPR050282">
    <property type="entry name" value="Cycloisomerase_2"/>
</dbReference>
<dbReference type="PANTHER" id="PTHR30344">
    <property type="entry name" value="6-PHOSPHOGLUCONOLACTONASE-RELATED"/>
    <property type="match status" value="1"/>
</dbReference>
<feature type="region of interest" description="Disordered" evidence="2">
    <location>
        <begin position="316"/>
        <end position="340"/>
    </location>
</feature>
<proteinExistence type="inferred from homology"/>
<dbReference type="SUPFAM" id="SSF50974">
    <property type="entry name" value="Nitrous oxide reductase, N-terminal domain"/>
    <property type="match status" value="1"/>
</dbReference>
<reference evidence="4" key="2">
    <citation type="journal article" date="2021" name="Microbiome">
        <title>Successional dynamics and alternative stable states in a saline activated sludge microbial community over 9 years.</title>
        <authorList>
            <person name="Wang Y."/>
            <person name="Ye J."/>
            <person name="Ju F."/>
            <person name="Liu L."/>
            <person name="Boyd J.A."/>
            <person name="Deng Y."/>
            <person name="Parks D.H."/>
            <person name="Jiang X."/>
            <person name="Yin X."/>
            <person name="Woodcroft B.J."/>
            <person name="Tyson G.W."/>
            <person name="Hugenholtz P."/>
            <person name="Polz M.F."/>
            <person name="Zhang T."/>
        </authorList>
    </citation>
    <scope>NUCLEOTIDE SEQUENCE</scope>
    <source>
        <strain evidence="4">HKST-UBA02</strain>
    </source>
</reference>
<feature type="compositionally biased region" description="Basic and acidic residues" evidence="2">
    <location>
        <begin position="317"/>
        <end position="332"/>
    </location>
</feature>
<organism evidence="4 5">
    <name type="scientific">Eiseniibacteriota bacterium</name>
    <dbReference type="NCBI Taxonomy" id="2212470"/>
    <lineage>
        <taxon>Bacteria</taxon>
        <taxon>Candidatus Eiseniibacteriota</taxon>
    </lineage>
</organism>
<dbReference type="PANTHER" id="PTHR30344:SF1">
    <property type="entry name" value="6-PHOSPHOGLUCONOLACTONASE"/>
    <property type="match status" value="1"/>
</dbReference>
<evidence type="ECO:0000256" key="2">
    <source>
        <dbReference type="SAM" id="MobiDB-lite"/>
    </source>
</evidence>
<evidence type="ECO:0000256" key="3">
    <source>
        <dbReference type="SAM" id="SignalP"/>
    </source>
</evidence>
<keyword evidence="3" id="KW-0732">Signal</keyword>
<dbReference type="EMBL" id="JAGQHS010000037">
    <property type="protein sequence ID" value="MCA9755965.1"/>
    <property type="molecule type" value="Genomic_DNA"/>
</dbReference>
<dbReference type="InterPro" id="IPR019405">
    <property type="entry name" value="Lactonase_7-beta_prop"/>
</dbReference>
<dbReference type="InterPro" id="IPR011045">
    <property type="entry name" value="N2O_reductase_N"/>
</dbReference>
<dbReference type="GO" id="GO:0017057">
    <property type="term" value="F:6-phosphogluconolactonase activity"/>
    <property type="evidence" value="ECO:0007669"/>
    <property type="project" value="TreeGrafter"/>
</dbReference>
<protein>
    <submittedName>
        <fullName evidence="4">Beta-propeller fold lactonase family protein</fullName>
    </submittedName>
</protein>
<comment type="similarity">
    <text evidence="1">Belongs to the cycloisomerase 2 family.</text>
</comment>
<comment type="caution">
    <text evidence="4">The sequence shown here is derived from an EMBL/GenBank/DDBJ whole genome shotgun (WGS) entry which is preliminary data.</text>
</comment>
<dbReference type="PROSITE" id="PS51257">
    <property type="entry name" value="PROKAR_LIPOPROTEIN"/>
    <property type="match status" value="1"/>
</dbReference>
<evidence type="ECO:0000313" key="4">
    <source>
        <dbReference type="EMBL" id="MCA9755965.1"/>
    </source>
</evidence>
<feature type="chain" id="PRO_5037786786" evidence="3">
    <location>
        <begin position="25"/>
        <end position="391"/>
    </location>
</feature>
<dbReference type="InterPro" id="IPR015943">
    <property type="entry name" value="WD40/YVTN_repeat-like_dom_sf"/>
</dbReference>
<dbReference type="Proteomes" id="UP000739538">
    <property type="component" value="Unassembled WGS sequence"/>
</dbReference>
<name>A0A956NB24_UNCEI</name>
<dbReference type="AlphaFoldDB" id="A0A956NB24"/>
<accession>A0A956NB24</accession>